<protein>
    <submittedName>
        <fullName evidence="2">Uncharacterized protein</fullName>
    </submittedName>
</protein>
<reference evidence="2" key="1">
    <citation type="journal article" date="2015" name="Nature">
        <title>Complex archaea that bridge the gap between prokaryotes and eukaryotes.</title>
        <authorList>
            <person name="Spang A."/>
            <person name="Saw J.H."/>
            <person name="Jorgensen S.L."/>
            <person name="Zaremba-Niedzwiedzka K."/>
            <person name="Martijn J."/>
            <person name="Lind A.E."/>
            <person name="van Eijk R."/>
            <person name="Schleper C."/>
            <person name="Guy L."/>
            <person name="Ettema T.J."/>
        </authorList>
    </citation>
    <scope>NUCLEOTIDE SEQUENCE</scope>
</reference>
<dbReference type="EMBL" id="LAZR01000978">
    <property type="protein sequence ID" value="KKN53281.1"/>
    <property type="molecule type" value="Genomic_DNA"/>
</dbReference>
<dbReference type="InterPro" id="IPR050239">
    <property type="entry name" value="Sigma-70_RNA_pol_init_factors"/>
</dbReference>
<dbReference type="InterPro" id="IPR036388">
    <property type="entry name" value="WH-like_DNA-bd_sf"/>
</dbReference>
<comment type="caution">
    <text evidence="2">The sequence shown here is derived from an EMBL/GenBank/DDBJ whole genome shotgun (WGS) entry which is preliminary data.</text>
</comment>
<gene>
    <name evidence="2" type="ORF">LCGC14_0603810</name>
</gene>
<accession>A0A0F9TVW7</accession>
<name>A0A0F9TVW7_9ZZZZ</name>
<dbReference type="PANTHER" id="PTHR30603">
    <property type="entry name" value="RNA POLYMERASE SIGMA FACTOR RPO"/>
    <property type="match status" value="1"/>
</dbReference>
<feature type="region of interest" description="Disordered" evidence="1">
    <location>
        <begin position="1"/>
        <end position="49"/>
    </location>
</feature>
<dbReference type="Gene3D" id="1.10.10.10">
    <property type="entry name" value="Winged helix-like DNA-binding domain superfamily/Winged helix DNA-binding domain"/>
    <property type="match status" value="2"/>
</dbReference>
<proteinExistence type="predicted"/>
<sequence>MDKDAARTQKIGMPGSKPKQPTGQGPFGIDFGFGKQVQQPAGQAAPKPTTMDDAYDFWKRNPNLANMQQLLDTAKPTIKKALTSFAGGDRALTGQAKRLAIGAFKTYDASRGAKLRTHLIIRLQPLQRAYTKRVSPFAVPERVQLDKMRIDRAEQAFVQLQGREPSDAEMAEETGLSLRRIAHVKSFAGGILSEGQMVVDGEQTLPRSSVVTPEDIVVEYVHHDLDPIDKKILEWKTGIYGKRRLSTTEIAQRLKVTPSAISQRAAKIAMKLEAARSRGT</sequence>
<dbReference type="InterPro" id="IPR013324">
    <property type="entry name" value="RNA_pol_sigma_r3/r4-like"/>
</dbReference>
<evidence type="ECO:0000256" key="1">
    <source>
        <dbReference type="SAM" id="MobiDB-lite"/>
    </source>
</evidence>
<evidence type="ECO:0000313" key="2">
    <source>
        <dbReference type="EMBL" id="KKN53281.1"/>
    </source>
</evidence>
<dbReference type="SUPFAM" id="SSF88659">
    <property type="entry name" value="Sigma3 and sigma4 domains of RNA polymerase sigma factors"/>
    <property type="match status" value="2"/>
</dbReference>
<dbReference type="AlphaFoldDB" id="A0A0F9TVW7"/>
<organism evidence="2">
    <name type="scientific">marine sediment metagenome</name>
    <dbReference type="NCBI Taxonomy" id="412755"/>
    <lineage>
        <taxon>unclassified sequences</taxon>
        <taxon>metagenomes</taxon>
        <taxon>ecological metagenomes</taxon>
    </lineage>
</organism>
<dbReference type="PANTHER" id="PTHR30603:SF47">
    <property type="entry name" value="RNA POLYMERASE SIGMA FACTOR SIGD, CHLOROPLASTIC"/>
    <property type="match status" value="1"/>
</dbReference>